<dbReference type="HOGENOM" id="CLU_2152753_0_0_2"/>
<evidence type="ECO:0000313" key="2">
    <source>
        <dbReference type="Proteomes" id="UP000008138"/>
    </source>
</evidence>
<reference evidence="1 2" key="1">
    <citation type="journal article" date="2011" name="J. Bacteriol.">
        <title>Complete genome sequence of the thermoacidophilic crenarchaeon Thermoproteus uzoniensis 768-20.</title>
        <authorList>
            <person name="Mardanov A.V."/>
            <person name="Gumerov V.M."/>
            <person name="Beletsky A.V."/>
            <person name="Prokofeva M.I."/>
            <person name="Bonch-Osmolovskaya E.A."/>
            <person name="Ravin N.V."/>
            <person name="Skryabin K.G."/>
        </authorList>
    </citation>
    <scope>NUCLEOTIDE SEQUENCE [LARGE SCALE GENOMIC DNA]</scope>
    <source>
        <strain evidence="1 2">768-20</strain>
    </source>
</reference>
<accession>F2L477</accession>
<dbReference type="AlphaFoldDB" id="F2L477"/>
<dbReference type="GeneID" id="10360182"/>
<proteinExistence type="predicted"/>
<keyword evidence="2" id="KW-1185">Reference proteome</keyword>
<protein>
    <submittedName>
        <fullName evidence="1">Uncharacterized protein</fullName>
    </submittedName>
</protein>
<dbReference type="OrthoDB" id="375537at2157"/>
<reference key="2">
    <citation type="submission" date="2011-03" db="EMBL/GenBank/DDBJ databases">
        <title>Complete genome sequence of the thermoacidophilic crenarchaeon Thermoproteus uzoniensis 768-20.</title>
        <authorList>
            <person name="Mardanov A.V."/>
            <person name="Gumerov V.M."/>
            <person name="Beletsky A.V."/>
            <person name="Prokofeva M.I."/>
            <person name="Bonch-Osmolovskaya E.A."/>
            <person name="Ravin N.V."/>
            <person name="Skryabin K.G."/>
        </authorList>
    </citation>
    <scope>NUCLEOTIDE SEQUENCE</scope>
    <source>
        <strain>768-20</strain>
    </source>
</reference>
<sequence length="111" mass="11474">MDLYIVSAAVSLAVAAAIAGAFLTHVGVQAGAPRCSDCVFYVEGPAALVQTNGSAYLVRGPVLANSSIMAQYAWAYGPDGRPLRPGEELVCPVLMRVEVVDGIAYASCVGR</sequence>
<dbReference type="RefSeq" id="WP_013679469.1">
    <property type="nucleotide sequence ID" value="NC_015315.1"/>
</dbReference>
<organism evidence="1 2">
    <name type="scientific">Thermoproteus uzoniensis (strain 768-20)</name>
    <dbReference type="NCBI Taxonomy" id="999630"/>
    <lineage>
        <taxon>Archaea</taxon>
        <taxon>Thermoproteota</taxon>
        <taxon>Thermoprotei</taxon>
        <taxon>Thermoproteales</taxon>
        <taxon>Thermoproteaceae</taxon>
        <taxon>Thermoproteus</taxon>
    </lineage>
</organism>
<dbReference type="STRING" id="999630.TUZN_0641"/>
<dbReference type="Proteomes" id="UP000008138">
    <property type="component" value="Chromosome"/>
</dbReference>
<name>F2L477_THEU7</name>
<gene>
    <name evidence="1" type="ordered locus">TUZN_0641</name>
</gene>
<evidence type="ECO:0000313" key="1">
    <source>
        <dbReference type="EMBL" id="AEA12133.1"/>
    </source>
</evidence>
<dbReference type="EMBL" id="CP002590">
    <property type="protein sequence ID" value="AEA12133.1"/>
    <property type="molecule type" value="Genomic_DNA"/>
</dbReference>
<dbReference type="KEGG" id="tuz:TUZN_0641"/>
<dbReference type="eggNOG" id="arCOG07478">
    <property type="taxonomic scope" value="Archaea"/>
</dbReference>